<gene>
    <name evidence="4" type="ORF">Lspi_2044</name>
</gene>
<evidence type="ECO:0000259" key="3">
    <source>
        <dbReference type="Pfam" id="PF09990"/>
    </source>
</evidence>
<organism evidence="4 5">
    <name type="scientific">Legionella spiritensis</name>
    <dbReference type="NCBI Taxonomy" id="452"/>
    <lineage>
        <taxon>Bacteria</taxon>
        <taxon>Pseudomonadati</taxon>
        <taxon>Pseudomonadota</taxon>
        <taxon>Gammaproteobacteria</taxon>
        <taxon>Legionellales</taxon>
        <taxon>Legionellaceae</taxon>
        <taxon>Legionella</taxon>
    </lineage>
</organism>
<feature type="region of interest" description="Disordered" evidence="1">
    <location>
        <begin position="156"/>
        <end position="180"/>
    </location>
</feature>
<keyword evidence="5" id="KW-1185">Reference proteome</keyword>
<dbReference type="STRING" id="452.Lspi_2044"/>
<protein>
    <recommendedName>
        <fullName evidence="3">DUF2231 domain-containing protein</fullName>
    </recommendedName>
</protein>
<reference evidence="4 5" key="1">
    <citation type="submission" date="2015-11" db="EMBL/GenBank/DDBJ databases">
        <title>Genomic analysis of 38 Legionella species identifies large and diverse effector repertoires.</title>
        <authorList>
            <person name="Burstein D."/>
            <person name="Amaro F."/>
            <person name="Zusman T."/>
            <person name="Lifshitz Z."/>
            <person name="Cohen O."/>
            <person name="Gilbert J.A."/>
            <person name="Pupko T."/>
            <person name="Shuman H.A."/>
            <person name="Segal G."/>
        </authorList>
    </citation>
    <scope>NUCLEOTIDE SEQUENCE [LARGE SCALE GENOMIC DNA]</scope>
    <source>
        <strain evidence="4 5">Mt.St.Helens-9</strain>
    </source>
</reference>
<feature type="transmembrane region" description="Helical" evidence="2">
    <location>
        <begin position="114"/>
        <end position="135"/>
    </location>
</feature>
<evidence type="ECO:0000256" key="2">
    <source>
        <dbReference type="SAM" id="Phobius"/>
    </source>
</evidence>
<dbReference type="PATRIC" id="fig|452.5.peg.2251"/>
<dbReference type="AlphaFoldDB" id="A0A0W0YZE2"/>
<keyword evidence="2" id="KW-1133">Transmembrane helix</keyword>
<comment type="caution">
    <text evidence="4">The sequence shown here is derived from an EMBL/GenBank/DDBJ whole genome shotgun (WGS) entry which is preliminary data.</text>
</comment>
<feature type="transmembrane region" description="Helical" evidence="2">
    <location>
        <begin position="45"/>
        <end position="67"/>
    </location>
</feature>
<evidence type="ECO:0000256" key="1">
    <source>
        <dbReference type="SAM" id="MobiDB-lite"/>
    </source>
</evidence>
<dbReference type="Proteomes" id="UP000054877">
    <property type="component" value="Unassembled WGS sequence"/>
</dbReference>
<evidence type="ECO:0000313" key="5">
    <source>
        <dbReference type="Proteomes" id="UP000054877"/>
    </source>
</evidence>
<feature type="transmembrane region" description="Helical" evidence="2">
    <location>
        <begin position="12"/>
        <end position="33"/>
    </location>
</feature>
<dbReference type="RefSeq" id="WP_065238413.1">
    <property type="nucleotide sequence ID" value="NZ_CAAAII010000004.1"/>
</dbReference>
<keyword evidence="2" id="KW-0472">Membrane</keyword>
<name>A0A0W0YZE2_LEGSP</name>
<sequence length="180" mass="20355">MIEIIPNWHPVFVHFTVALISVATFFYCAGFFLHNKRLGNEMLITGRWCLWTGTLAAIATIAAGFIAYYTVAHDTPSHNAMVVHRNWALTTFGVIGAVFIWSLISYLKNTVVRLWFCFGMILTSILVLITAWHGAELVYRYGLGVLSLPKTEQINHSHSHKTKQEKEYSKPALNHSSHAH</sequence>
<dbReference type="EMBL" id="LNYX01000030">
    <property type="protein sequence ID" value="KTD62194.1"/>
    <property type="molecule type" value="Genomic_DNA"/>
</dbReference>
<accession>A0A0W0YZE2</accession>
<keyword evidence="2" id="KW-0812">Transmembrane</keyword>
<feature type="domain" description="DUF2231" evidence="3">
    <location>
        <begin position="9"/>
        <end position="145"/>
    </location>
</feature>
<evidence type="ECO:0000313" key="4">
    <source>
        <dbReference type="EMBL" id="KTD62194.1"/>
    </source>
</evidence>
<proteinExistence type="predicted"/>
<dbReference type="OrthoDB" id="5574313at2"/>
<dbReference type="InterPro" id="IPR019251">
    <property type="entry name" value="DUF2231_TM"/>
</dbReference>
<feature type="transmembrane region" description="Helical" evidence="2">
    <location>
        <begin position="87"/>
        <end position="107"/>
    </location>
</feature>
<dbReference type="Pfam" id="PF09990">
    <property type="entry name" value="DUF2231"/>
    <property type="match status" value="1"/>
</dbReference>